<evidence type="ECO:0000313" key="2">
    <source>
        <dbReference type="EMBL" id="KAJ8401162.1"/>
    </source>
</evidence>
<gene>
    <name evidence="2" type="ORF">AAFF_G00387440</name>
</gene>
<feature type="compositionally biased region" description="Basic and acidic residues" evidence="1">
    <location>
        <begin position="56"/>
        <end position="70"/>
    </location>
</feature>
<evidence type="ECO:0000256" key="1">
    <source>
        <dbReference type="SAM" id="MobiDB-lite"/>
    </source>
</evidence>
<name>A0AAD7SEL1_9TELE</name>
<organism evidence="2 3">
    <name type="scientific">Aldrovandia affinis</name>
    <dbReference type="NCBI Taxonomy" id="143900"/>
    <lineage>
        <taxon>Eukaryota</taxon>
        <taxon>Metazoa</taxon>
        <taxon>Chordata</taxon>
        <taxon>Craniata</taxon>
        <taxon>Vertebrata</taxon>
        <taxon>Euteleostomi</taxon>
        <taxon>Actinopterygii</taxon>
        <taxon>Neopterygii</taxon>
        <taxon>Teleostei</taxon>
        <taxon>Notacanthiformes</taxon>
        <taxon>Halosauridae</taxon>
        <taxon>Aldrovandia</taxon>
    </lineage>
</organism>
<proteinExistence type="predicted"/>
<sequence>MRFINKNGDIQGAGGNQAASAWNILPPLWLGRALGVNGAEISAAAGCLRDSGAKPNSREEHSETARALEG</sequence>
<reference evidence="2" key="1">
    <citation type="journal article" date="2023" name="Science">
        <title>Genome structures resolve the early diversification of teleost fishes.</title>
        <authorList>
            <person name="Parey E."/>
            <person name="Louis A."/>
            <person name="Montfort J."/>
            <person name="Bouchez O."/>
            <person name="Roques C."/>
            <person name="Iampietro C."/>
            <person name="Lluch J."/>
            <person name="Castinel A."/>
            <person name="Donnadieu C."/>
            <person name="Desvignes T."/>
            <person name="Floi Bucao C."/>
            <person name="Jouanno E."/>
            <person name="Wen M."/>
            <person name="Mejri S."/>
            <person name="Dirks R."/>
            <person name="Jansen H."/>
            <person name="Henkel C."/>
            <person name="Chen W.J."/>
            <person name="Zahm M."/>
            <person name="Cabau C."/>
            <person name="Klopp C."/>
            <person name="Thompson A.W."/>
            <person name="Robinson-Rechavi M."/>
            <person name="Braasch I."/>
            <person name="Lecointre G."/>
            <person name="Bobe J."/>
            <person name="Postlethwait J.H."/>
            <person name="Berthelot C."/>
            <person name="Roest Crollius H."/>
            <person name="Guiguen Y."/>
        </authorList>
    </citation>
    <scope>NUCLEOTIDE SEQUENCE</scope>
    <source>
        <strain evidence="2">NC1722</strain>
    </source>
</reference>
<protein>
    <submittedName>
        <fullName evidence="2">Uncharacterized protein</fullName>
    </submittedName>
</protein>
<accession>A0AAD7SEL1</accession>
<dbReference type="EMBL" id="JAINUG010000072">
    <property type="protein sequence ID" value="KAJ8401162.1"/>
    <property type="molecule type" value="Genomic_DNA"/>
</dbReference>
<feature type="region of interest" description="Disordered" evidence="1">
    <location>
        <begin position="49"/>
        <end position="70"/>
    </location>
</feature>
<comment type="caution">
    <text evidence="2">The sequence shown here is derived from an EMBL/GenBank/DDBJ whole genome shotgun (WGS) entry which is preliminary data.</text>
</comment>
<dbReference type="Proteomes" id="UP001221898">
    <property type="component" value="Unassembled WGS sequence"/>
</dbReference>
<keyword evidence="3" id="KW-1185">Reference proteome</keyword>
<dbReference type="AlphaFoldDB" id="A0AAD7SEL1"/>
<evidence type="ECO:0000313" key="3">
    <source>
        <dbReference type="Proteomes" id="UP001221898"/>
    </source>
</evidence>